<feature type="compositionally biased region" description="Polar residues" evidence="1">
    <location>
        <begin position="131"/>
        <end position="145"/>
    </location>
</feature>
<feature type="compositionally biased region" description="Basic residues" evidence="1">
    <location>
        <begin position="218"/>
        <end position="227"/>
    </location>
</feature>
<feature type="compositionally biased region" description="Polar residues" evidence="1">
    <location>
        <begin position="255"/>
        <end position="272"/>
    </location>
</feature>
<feature type="compositionally biased region" description="Basic and acidic residues" evidence="1">
    <location>
        <begin position="163"/>
        <end position="175"/>
    </location>
</feature>
<dbReference type="GeneID" id="94351935"/>
<feature type="compositionally biased region" description="Polar residues" evidence="1">
    <location>
        <begin position="286"/>
        <end position="300"/>
    </location>
</feature>
<evidence type="ECO:0008006" key="4">
    <source>
        <dbReference type="Google" id="ProtNLM"/>
    </source>
</evidence>
<dbReference type="Gene3D" id="1.10.10.60">
    <property type="entry name" value="Homeodomain-like"/>
    <property type="match status" value="1"/>
</dbReference>
<evidence type="ECO:0000313" key="3">
    <source>
        <dbReference type="Proteomes" id="UP000294530"/>
    </source>
</evidence>
<accession>A0A976IFY7</accession>
<dbReference type="KEGG" id="blac:94351935"/>
<protein>
    <recommendedName>
        <fullName evidence="4">HTH psq-type domain-containing protein</fullName>
    </recommendedName>
</protein>
<dbReference type="AlphaFoldDB" id="A0A976IFY7"/>
<keyword evidence="3" id="KW-1185">Reference proteome</keyword>
<reference evidence="2 3" key="1">
    <citation type="journal article" date="2021" name="Genome Biol.">
        <title>AFLAP: assembly-free linkage analysis pipeline using k-mers from genome sequencing data.</title>
        <authorList>
            <person name="Fletcher K."/>
            <person name="Zhang L."/>
            <person name="Gil J."/>
            <person name="Han R."/>
            <person name="Cavanaugh K."/>
            <person name="Michelmore R."/>
        </authorList>
    </citation>
    <scope>NUCLEOTIDE SEQUENCE [LARGE SCALE GENOMIC DNA]</scope>
    <source>
        <strain evidence="2 3">SF5</strain>
    </source>
</reference>
<dbReference type="RefSeq" id="XP_067820432.1">
    <property type="nucleotide sequence ID" value="XM_067966264.1"/>
</dbReference>
<evidence type="ECO:0000256" key="1">
    <source>
        <dbReference type="SAM" id="MobiDB-lite"/>
    </source>
</evidence>
<proteinExistence type="predicted"/>
<dbReference type="OrthoDB" id="8191755at2759"/>
<evidence type="ECO:0000313" key="2">
    <source>
        <dbReference type="EMBL" id="TDH70933.1"/>
    </source>
</evidence>
<feature type="compositionally biased region" description="Polar residues" evidence="1">
    <location>
        <begin position="152"/>
        <end position="161"/>
    </location>
</feature>
<sequence length="559" mass="61940">MNVERSKLSPTAAVRRFLSEEDEKKVVLILNEQLHRHRRITSDDVRLTVRDVASQGGTVRLPPDFPQSRWVLDFKRVYGFMQYHSFVYNGATSFCRDKVAVVLDRQDTVPLRSAIVANDNQGATARICTSSGYNNTNGEQNNTFGANMVPTRDSSPSSGNASDDEKERGPSDDGVRSIPSDLTRKVVYHMTPSGRRAPSGIGPKRHGQMRHSVNQRDQRHHHQHQRRAMLVDDRRRSAVWSSSDAAAIYEERQPKQVSSGSENGTSTNQTPSRLGEASDLGASHPRPSQSGVSNYESSVDTMQDVDASSLSENRGYKLSHTVPTETWEKAIAAVELQGLSLRAAAKLYGVHFAALHRRVKKRAQSVQEKGIIEYFHPSDEAGIMRVVVARAELGVLMTFAELMRLVEAAALRKLPDLSMDSARKLLTRFQTRNEQSIRHIIDDWPLHWPVVHVPSTPAKAMPQPQHVGQPKLDVLTSRVSPRPSLAESPNRVAMAAAAMTHLLASSSLTTNSCIAETRRPNLMRSKTSNVMLPDAATKEMVSVDPRVRSEGDSDAVMVV</sequence>
<dbReference type="Proteomes" id="UP000294530">
    <property type="component" value="Unassembled WGS sequence"/>
</dbReference>
<dbReference type="EMBL" id="SHOA02000001">
    <property type="protein sequence ID" value="TDH70933.1"/>
    <property type="molecule type" value="Genomic_DNA"/>
</dbReference>
<organism evidence="2 3">
    <name type="scientific">Bremia lactucae</name>
    <name type="common">Lettuce downy mildew</name>
    <dbReference type="NCBI Taxonomy" id="4779"/>
    <lineage>
        <taxon>Eukaryota</taxon>
        <taxon>Sar</taxon>
        <taxon>Stramenopiles</taxon>
        <taxon>Oomycota</taxon>
        <taxon>Peronosporomycetes</taxon>
        <taxon>Peronosporales</taxon>
        <taxon>Peronosporaceae</taxon>
        <taxon>Bremia</taxon>
    </lineage>
</organism>
<gene>
    <name evidence="2" type="ORF">CCR75_008210</name>
</gene>
<comment type="caution">
    <text evidence="2">The sequence shown here is derived from an EMBL/GenBank/DDBJ whole genome shotgun (WGS) entry which is preliminary data.</text>
</comment>
<feature type="region of interest" description="Disordered" evidence="1">
    <location>
        <begin position="131"/>
        <end position="300"/>
    </location>
</feature>
<name>A0A976IFY7_BRELC</name>